<comment type="pathway">
    <text evidence="1">Protein modification; peptidyl-diphthamide biosynthesis.</text>
</comment>
<dbReference type="Gene3D" id="3.40.50.620">
    <property type="entry name" value="HUPs"/>
    <property type="match status" value="1"/>
</dbReference>
<evidence type="ECO:0000256" key="7">
    <source>
        <dbReference type="ARBA" id="ARBA00022840"/>
    </source>
</evidence>
<dbReference type="FunFam" id="3.40.50.620:FF:000069">
    <property type="entry name" value="diphthine--ammonia ligase"/>
    <property type="match status" value="1"/>
</dbReference>
<evidence type="ECO:0000256" key="1">
    <source>
        <dbReference type="ARBA" id="ARBA00005156"/>
    </source>
</evidence>
<dbReference type="SUPFAM" id="SSF52402">
    <property type="entry name" value="Adenine nucleotide alpha hydrolases-like"/>
    <property type="match status" value="1"/>
</dbReference>
<protein>
    <recommendedName>
        <fullName evidence="4">Diphthine--ammonia ligase</fullName>
        <ecNumber evidence="3">6.3.1.14</ecNumber>
    </recommendedName>
    <alternativeName>
        <fullName evidence="9">ATP-binding domain-containing protein 4</fullName>
    </alternativeName>
    <alternativeName>
        <fullName evidence="8">Diphthamide synthase</fullName>
    </alternativeName>
    <alternativeName>
        <fullName evidence="10">Diphthamide synthetase</fullName>
    </alternativeName>
    <alternativeName>
        <fullName evidence="11">Protein DPH6 homolog</fullName>
    </alternativeName>
</protein>
<dbReference type="CDD" id="cd06156">
    <property type="entry name" value="eu_AANH_C_2"/>
    <property type="match status" value="1"/>
</dbReference>
<proteinExistence type="inferred from homology"/>
<evidence type="ECO:0000256" key="6">
    <source>
        <dbReference type="ARBA" id="ARBA00022741"/>
    </source>
</evidence>
<dbReference type="NCBIfam" id="TIGR00290">
    <property type="entry name" value="MJ0570_dom"/>
    <property type="match status" value="1"/>
</dbReference>
<evidence type="ECO:0000313" key="15">
    <source>
        <dbReference type="EMBL" id="KAH0812677.1"/>
    </source>
</evidence>
<evidence type="ECO:0000256" key="2">
    <source>
        <dbReference type="ARBA" id="ARBA00008496"/>
    </source>
</evidence>
<organism evidence="15 16">
    <name type="scientific">Tenebrio molitor</name>
    <name type="common">Yellow mealworm beetle</name>
    <dbReference type="NCBI Taxonomy" id="7067"/>
    <lineage>
        <taxon>Eukaryota</taxon>
        <taxon>Metazoa</taxon>
        <taxon>Ecdysozoa</taxon>
        <taxon>Arthropoda</taxon>
        <taxon>Hexapoda</taxon>
        <taxon>Insecta</taxon>
        <taxon>Pterygota</taxon>
        <taxon>Neoptera</taxon>
        <taxon>Endopterygota</taxon>
        <taxon>Coleoptera</taxon>
        <taxon>Polyphaga</taxon>
        <taxon>Cucujiformia</taxon>
        <taxon>Tenebrionidae</taxon>
        <taxon>Tenebrio</taxon>
    </lineage>
</organism>
<dbReference type="Pfam" id="PF01902">
    <property type="entry name" value="Diphthami_syn_2"/>
    <property type="match status" value="1"/>
</dbReference>
<evidence type="ECO:0000256" key="4">
    <source>
        <dbReference type="ARBA" id="ARBA00018426"/>
    </source>
</evidence>
<dbReference type="InterPro" id="IPR035959">
    <property type="entry name" value="RutC-like_sf"/>
</dbReference>
<dbReference type="FunFam" id="3.90.1490.10:FF:000001">
    <property type="entry name" value="Diphthine--ammonia ligase"/>
    <property type="match status" value="1"/>
</dbReference>
<dbReference type="InterPro" id="IPR002761">
    <property type="entry name" value="Diphthami_syn_dom"/>
</dbReference>
<dbReference type="InterPro" id="IPR006175">
    <property type="entry name" value="YjgF/YER057c/UK114"/>
</dbReference>
<dbReference type="CDD" id="cd01994">
    <property type="entry name" value="AANH_PF0828-like"/>
    <property type="match status" value="1"/>
</dbReference>
<dbReference type="PANTHER" id="PTHR12196:SF2">
    <property type="entry name" value="DIPHTHINE--AMMONIA LIGASE"/>
    <property type="match status" value="1"/>
</dbReference>
<evidence type="ECO:0000256" key="10">
    <source>
        <dbReference type="ARBA" id="ARBA00031552"/>
    </source>
</evidence>
<dbReference type="InterPro" id="IPR014729">
    <property type="entry name" value="Rossmann-like_a/b/a_fold"/>
</dbReference>
<keyword evidence="7" id="KW-0067">ATP-binding</keyword>
<keyword evidence="6" id="KW-0547">Nucleotide-binding</keyword>
<reference evidence="15" key="1">
    <citation type="journal article" date="2020" name="J Insects Food Feed">
        <title>The yellow mealworm (Tenebrio molitor) genome: a resource for the emerging insects as food and feed industry.</title>
        <authorList>
            <person name="Eriksson T."/>
            <person name="Andere A."/>
            <person name="Kelstrup H."/>
            <person name="Emery V."/>
            <person name="Picard C."/>
        </authorList>
    </citation>
    <scope>NUCLEOTIDE SEQUENCE</scope>
    <source>
        <strain evidence="15">Stoneville</strain>
        <tissue evidence="15">Whole head</tissue>
    </source>
</reference>
<evidence type="ECO:0000259" key="14">
    <source>
        <dbReference type="Pfam" id="PF01902"/>
    </source>
</evidence>
<dbReference type="Gene3D" id="3.90.1490.10">
    <property type="entry name" value="putative n-type atp pyrophosphatase, domain 2"/>
    <property type="match status" value="1"/>
</dbReference>
<evidence type="ECO:0000313" key="16">
    <source>
        <dbReference type="Proteomes" id="UP000719412"/>
    </source>
</evidence>
<gene>
    <name evidence="15" type="ORF">GEV33_010116</name>
</gene>
<dbReference type="SUPFAM" id="SSF55298">
    <property type="entry name" value="YjgF-like"/>
    <property type="match status" value="2"/>
</dbReference>
<evidence type="ECO:0000256" key="11">
    <source>
        <dbReference type="ARBA" id="ARBA00032849"/>
    </source>
</evidence>
<dbReference type="Proteomes" id="UP000719412">
    <property type="component" value="Unassembled WGS sequence"/>
</dbReference>
<dbReference type="InterPro" id="IPR030662">
    <property type="entry name" value="DPH6/MJ0570"/>
</dbReference>
<evidence type="ECO:0000256" key="13">
    <source>
        <dbReference type="SAM" id="MobiDB-lite"/>
    </source>
</evidence>
<evidence type="ECO:0000256" key="3">
    <source>
        <dbReference type="ARBA" id="ARBA00012089"/>
    </source>
</evidence>
<evidence type="ECO:0000256" key="5">
    <source>
        <dbReference type="ARBA" id="ARBA00022598"/>
    </source>
</evidence>
<dbReference type="PROSITE" id="PS51257">
    <property type="entry name" value="PROKAR_LIPOPROTEIN"/>
    <property type="match status" value="1"/>
</dbReference>
<comment type="caution">
    <text evidence="15">The sequence shown here is derived from an EMBL/GenBank/DDBJ whole genome shotgun (WGS) entry which is preliminary data.</text>
</comment>
<evidence type="ECO:0000256" key="9">
    <source>
        <dbReference type="ARBA" id="ARBA00031202"/>
    </source>
</evidence>
<feature type="region of interest" description="Disordered" evidence="13">
    <location>
        <begin position="100"/>
        <end position="127"/>
    </location>
</feature>
<feature type="domain" description="Diphthamide synthase" evidence="14">
    <location>
        <begin position="273"/>
        <end position="496"/>
    </location>
</feature>
<comment type="similarity">
    <text evidence="2">Belongs to the Diphthine--ammonia ligase family.</text>
</comment>
<dbReference type="GO" id="GO:0005524">
    <property type="term" value="F:ATP binding"/>
    <property type="evidence" value="ECO:0007669"/>
    <property type="project" value="UniProtKB-KW"/>
</dbReference>
<dbReference type="AlphaFoldDB" id="A0A8J6LA41"/>
<comment type="catalytic activity">
    <reaction evidence="12">
        <text>diphthine-[translation elongation factor 2] + NH4(+) + ATP = diphthamide-[translation elongation factor 2] + AMP + diphosphate + H(+)</text>
        <dbReference type="Rhea" id="RHEA:19753"/>
        <dbReference type="Rhea" id="RHEA-COMP:10172"/>
        <dbReference type="Rhea" id="RHEA-COMP:10174"/>
        <dbReference type="ChEBI" id="CHEBI:15378"/>
        <dbReference type="ChEBI" id="CHEBI:16692"/>
        <dbReference type="ChEBI" id="CHEBI:28938"/>
        <dbReference type="ChEBI" id="CHEBI:30616"/>
        <dbReference type="ChEBI" id="CHEBI:33019"/>
        <dbReference type="ChEBI" id="CHEBI:82696"/>
        <dbReference type="ChEBI" id="CHEBI:456215"/>
        <dbReference type="EC" id="6.3.1.14"/>
    </reaction>
</comment>
<evidence type="ECO:0000256" key="12">
    <source>
        <dbReference type="ARBA" id="ARBA00048108"/>
    </source>
</evidence>
<dbReference type="GO" id="GO:0017183">
    <property type="term" value="P:protein histidyl modification to diphthamide"/>
    <property type="evidence" value="ECO:0007669"/>
    <property type="project" value="UniProtKB-UniPathway"/>
</dbReference>
<reference evidence="15" key="2">
    <citation type="submission" date="2021-08" db="EMBL/GenBank/DDBJ databases">
        <authorList>
            <person name="Eriksson T."/>
        </authorList>
    </citation>
    <scope>NUCLEOTIDE SEQUENCE</scope>
    <source>
        <strain evidence="15">Stoneville</strain>
        <tissue evidence="15">Whole head</tissue>
    </source>
</reference>
<dbReference type="EC" id="6.3.1.14" evidence="3"/>
<dbReference type="UniPathway" id="UPA00559"/>
<dbReference type="Pfam" id="PF01042">
    <property type="entry name" value="Ribonuc_L-PSP"/>
    <property type="match status" value="2"/>
</dbReference>
<keyword evidence="5" id="KW-0436">Ligase</keyword>
<dbReference type="Gene3D" id="3.30.1330.40">
    <property type="entry name" value="RutC-like"/>
    <property type="match status" value="2"/>
</dbReference>
<keyword evidence="16" id="KW-1185">Reference proteome</keyword>
<accession>A0A8J6LA41</accession>
<dbReference type="FunFam" id="3.30.1330.40:FF:000010">
    <property type="entry name" value="Diphthine--ammonia ligase"/>
    <property type="match status" value="1"/>
</dbReference>
<dbReference type="PANTHER" id="PTHR12196">
    <property type="entry name" value="DOMAIN OF UNKNOWN FUNCTION 71 DUF71 -CONTAINING PROTEIN"/>
    <property type="match status" value="1"/>
</dbReference>
<sequence>MAARVNHRCELRPFLWGLSTPSAAGCHFLYVNAAFTFKSDSLLTLCVTRFTGDARTLMRNRWGRPRSTSILHFLPAPEEGSKVINCRCSGEMSLSKATLHASYPIEPPRGGTKNASKSPTEKQTRNCASCTDREDDSILIGDAPVLLQNNLHENAASWELNRKETSDCARGCSPGRVIFRSSRAHDPLPPRTKLITTLEETRINDALRRAAPGPRLMLNMTEIVSIRLVNLMHHRDEVRPSVFTSAKLPRSQINTNQLEQPVQRGLLELHKTMKVVALISGGKDSCFNMMQCIAAGHEIVALANITPHSKTELDSYMYQCVGHEAIEYIAAAMDLPLYREETLGISTQQGKIYNPTNNDEVEDLFKVLTQVMEDLEVEAVSVGAILSDYQRVRVENMLNLVPLAYLWRRNQKELLNEMIKCEVDAVVIKVAALGLDPGKHLGRTLSSLQPHLLAMNEKYGLNVCGEGGEYETLTLDCPLFKSRLVIDESEVVLHSNDPIAPVGYLRLKKLSLENKLPALDLQGRLSGLPLKDSDGYVTDYGVEACDFSDDDDDYDDDSIKSVDNASVGFETVEQDAVAVKSSDGWLCIGGVQGRSTDFREAMEEAARKLKSTLNHHEQTIQDVCSLVMFVSDMSRYSELNQVYCETFDHPNPPSRACVEVPSCFPVILTALSWAPSPNNSGDSPVERHTMHVQSRSHWAPANIGPYSQAVRVGELIYLAGQIGMVPGTLELVKGGIKAQCQLALRHVGRLLKAVDTNVNLRDVVQGICYVTDLSFVQHARKLWEERTNNAIVDYVVVSQLPKNALVEWQVWAHRHNNQFEYEETGKCIEGYSISIYRRWNYENDIAALVCYVDNPEETELTEDIFRATVDYVVQKMKQGHENDASVYNLTIFYPRMKIRGLKIEYLQRLAENMALVYTLVPVTYVKSEHTYLSICGVRNQ</sequence>
<dbReference type="EMBL" id="JABDTM020025862">
    <property type="protein sequence ID" value="KAH0812677.1"/>
    <property type="molecule type" value="Genomic_DNA"/>
</dbReference>
<dbReference type="GO" id="GO:0017178">
    <property type="term" value="F:diphthine-ammonia ligase activity"/>
    <property type="evidence" value="ECO:0007669"/>
    <property type="project" value="UniProtKB-EC"/>
</dbReference>
<name>A0A8J6LA41_TENMO</name>
<evidence type="ECO:0000256" key="8">
    <source>
        <dbReference type="ARBA" id="ARBA00029814"/>
    </source>
</evidence>